<feature type="active site" description="Proton donor" evidence="6">
    <location>
        <position position="219"/>
    </location>
</feature>
<dbReference type="EMBL" id="JAOTIF010000003">
    <property type="protein sequence ID" value="MCU7548880.1"/>
    <property type="molecule type" value="Genomic_DNA"/>
</dbReference>
<feature type="active site" description="Proton acceptor" evidence="6">
    <location>
        <position position="36"/>
    </location>
</feature>
<evidence type="ECO:0000256" key="1">
    <source>
        <dbReference type="ARBA" id="ARBA00004834"/>
    </source>
</evidence>
<protein>
    <submittedName>
        <fullName evidence="10">Arabinan endo-1,5-alpha-L-arabinosidase</fullName>
    </submittedName>
</protein>
<evidence type="ECO:0000256" key="9">
    <source>
        <dbReference type="SAM" id="SignalP"/>
    </source>
</evidence>
<dbReference type="PANTHER" id="PTHR43301">
    <property type="entry name" value="ARABINAN ENDO-1,5-ALPHA-L-ARABINOSIDASE"/>
    <property type="match status" value="1"/>
</dbReference>
<evidence type="ECO:0000256" key="5">
    <source>
        <dbReference type="PIRNR" id="PIRNR026534"/>
    </source>
</evidence>
<feature type="signal peptide" evidence="9">
    <location>
        <begin position="1"/>
        <end position="18"/>
    </location>
</feature>
<keyword evidence="3 5" id="KW-0378">Hydrolase</keyword>
<accession>A0A9X2XU21</accession>
<feature type="site" description="Important for catalytic activity, responsible for pKa modulation of the active site Glu and correct orientation of both the proton donor and substrate" evidence="8">
    <location>
        <position position="156"/>
    </location>
</feature>
<evidence type="ECO:0000313" key="10">
    <source>
        <dbReference type="EMBL" id="MCU7548880.1"/>
    </source>
</evidence>
<keyword evidence="9" id="KW-0732">Signal</keyword>
<name>A0A9X2XU21_9BACT</name>
<feature type="binding site" evidence="7">
    <location>
        <begin position="173"/>
        <end position="175"/>
    </location>
    <ligand>
        <name>substrate</name>
    </ligand>
</feature>
<feature type="binding site" evidence="7">
    <location>
        <position position="36"/>
    </location>
    <ligand>
        <name>substrate</name>
    </ligand>
</feature>
<evidence type="ECO:0000256" key="8">
    <source>
        <dbReference type="PIRSR" id="PIRSR026534-3"/>
    </source>
</evidence>
<dbReference type="Proteomes" id="UP001155483">
    <property type="component" value="Unassembled WGS sequence"/>
</dbReference>
<keyword evidence="11" id="KW-1185">Reference proteome</keyword>
<evidence type="ECO:0000256" key="3">
    <source>
        <dbReference type="ARBA" id="ARBA00022801"/>
    </source>
</evidence>
<dbReference type="GO" id="GO:0005975">
    <property type="term" value="P:carbohydrate metabolic process"/>
    <property type="evidence" value="ECO:0007669"/>
    <property type="project" value="InterPro"/>
</dbReference>
<feature type="binding site" evidence="7">
    <location>
        <position position="113"/>
    </location>
    <ligand>
        <name>substrate</name>
    </ligand>
</feature>
<organism evidence="10 11">
    <name type="scientific">Paraflavisolibacter caeni</name>
    <dbReference type="NCBI Taxonomy" id="2982496"/>
    <lineage>
        <taxon>Bacteria</taxon>
        <taxon>Pseudomonadati</taxon>
        <taxon>Bacteroidota</taxon>
        <taxon>Chitinophagia</taxon>
        <taxon>Chitinophagales</taxon>
        <taxon>Chitinophagaceae</taxon>
        <taxon>Paraflavisolibacter</taxon>
    </lineage>
</organism>
<dbReference type="SUPFAM" id="SSF75005">
    <property type="entry name" value="Arabinanase/levansucrase/invertase"/>
    <property type="match status" value="1"/>
</dbReference>
<evidence type="ECO:0000313" key="11">
    <source>
        <dbReference type="Proteomes" id="UP001155483"/>
    </source>
</evidence>
<dbReference type="InterPro" id="IPR016840">
    <property type="entry name" value="Glyco_hydro_43_endo_a_Ara-ase"/>
</dbReference>
<reference evidence="10" key="2">
    <citation type="submission" date="2023-04" db="EMBL/GenBank/DDBJ databases">
        <title>Paracnuella aquatica gen. nov., sp. nov., a member of the family Chitinophagaceae isolated from a hot spring.</title>
        <authorList>
            <person name="Wang C."/>
        </authorList>
    </citation>
    <scope>NUCLEOTIDE SEQUENCE</scope>
    <source>
        <strain evidence="10">LB-8</strain>
    </source>
</reference>
<dbReference type="Pfam" id="PF04616">
    <property type="entry name" value="Glyco_hydro_43"/>
    <property type="match status" value="1"/>
</dbReference>
<dbReference type="GO" id="GO:0046558">
    <property type="term" value="F:arabinan endo-1,5-alpha-L-arabinosidase activity"/>
    <property type="evidence" value="ECO:0007669"/>
    <property type="project" value="InterPro"/>
</dbReference>
<comment type="similarity">
    <text evidence="2 5">Belongs to the glycosyl hydrolase 43 family.</text>
</comment>
<comment type="pathway">
    <text evidence="1 5">Glycan metabolism; L-arabinan degradation.</text>
</comment>
<dbReference type="CDD" id="cd18830">
    <property type="entry name" value="GH43_CjArb43A-like"/>
    <property type="match status" value="1"/>
</dbReference>
<gene>
    <name evidence="10" type="ORF">OCK74_07105</name>
</gene>
<dbReference type="Gene3D" id="2.115.10.20">
    <property type="entry name" value="Glycosyl hydrolase domain, family 43"/>
    <property type="match status" value="1"/>
</dbReference>
<feature type="chain" id="PRO_5040931473" evidence="9">
    <location>
        <begin position="19"/>
        <end position="339"/>
    </location>
</feature>
<proteinExistence type="inferred from homology"/>
<evidence type="ECO:0000256" key="4">
    <source>
        <dbReference type="ARBA" id="ARBA00023295"/>
    </source>
</evidence>
<feature type="site" description="Important for substrate recognition" evidence="8">
    <location>
        <position position="289"/>
    </location>
</feature>
<comment type="caution">
    <text evidence="10">The sequence shown here is derived from an EMBL/GenBank/DDBJ whole genome shotgun (WGS) entry which is preliminary data.</text>
</comment>
<dbReference type="PANTHER" id="PTHR43301:SF3">
    <property type="entry name" value="ARABINAN ENDO-1,5-ALPHA-L-ARABINOSIDASE A-RELATED"/>
    <property type="match status" value="1"/>
</dbReference>
<sequence>MRKLLFLFIAFSALQGWAQPVPVGTVTETLQTPVHDPVMIKQGDTYYVFCTGFGISVFSSKDMKSWKKEKAVFDKAPEWAVKTIPGFKGHIWAPDISYQNGMYYLYYAVSAFGKNTSCIGVAVNKTLDPTSPDFKWEDKGKVIQSVPGRDMWNAIDPNLVVDDRSTPWLAFGSFWEGMKLVKLNTDLLSVAEPQEWYTISKRPREFSIPDSLAGNAAIEAPFIFKKGKYYYQFVSFDYCCRAEKSDYKIVVGRSEKVTGPYLDKNGTHMDMNGGSLVLQGDKEWHGVGHNSAYTFDGKDYLIFHGYDAKDKGRSKLRIEELSWDAEGWPVVGKALSAKL</sequence>
<dbReference type="RefSeq" id="WP_279296325.1">
    <property type="nucleotide sequence ID" value="NZ_JAOTIF010000003.1"/>
</dbReference>
<evidence type="ECO:0000256" key="7">
    <source>
        <dbReference type="PIRSR" id="PIRSR026534-2"/>
    </source>
</evidence>
<dbReference type="InterPro" id="IPR023296">
    <property type="entry name" value="Glyco_hydro_beta-prop_sf"/>
</dbReference>
<dbReference type="PIRSF" id="PIRSF026534">
    <property type="entry name" value="Endo_alpha-L-arabinosidase"/>
    <property type="match status" value="1"/>
</dbReference>
<dbReference type="InterPro" id="IPR006710">
    <property type="entry name" value="Glyco_hydro_43"/>
</dbReference>
<evidence type="ECO:0000256" key="2">
    <source>
        <dbReference type="ARBA" id="ARBA00009865"/>
    </source>
</evidence>
<dbReference type="AlphaFoldDB" id="A0A9X2XU21"/>
<keyword evidence="4 5" id="KW-0326">Glycosidase</keyword>
<evidence type="ECO:0000256" key="6">
    <source>
        <dbReference type="PIRSR" id="PIRSR026534-1"/>
    </source>
</evidence>
<dbReference type="InterPro" id="IPR050727">
    <property type="entry name" value="GH43_arabinanases"/>
</dbReference>
<reference evidence="10" key="1">
    <citation type="submission" date="2022-09" db="EMBL/GenBank/DDBJ databases">
        <authorList>
            <person name="Yuan C."/>
            <person name="Ke Z."/>
        </authorList>
    </citation>
    <scope>NUCLEOTIDE SEQUENCE</scope>
    <source>
        <strain evidence="10">LB-8</strain>
    </source>
</reference>
<feature type="binding site" evidence="7">
    <location>
        <begin position="153"/>
        <end position="156"/>
    </location>
    <ligand>
        <name>substrate</name>
    </ligand>
</feature>